<protein>
    <submittedName>
        <fullName evidence="1">Uncharacterized protein</fullName>
    </submittedName>
</protein>
<dbReference type="AlphaFoldDB" id="A0A4R2ID45"/>
<organism evidence="1 2">
    <name type="scientific">Kribbella antiqua</name>
    <dbReference type="NCBI Taxonomy" id="2512217"/>
    <lineage>
        <taxon>Bacteria</taxon>
        <taxon>Bacillati</taxon>
        <taxon>Actinomycetota</taxon>
        <taxon>Actinomycetes</taxon>
        <taxon>Propionibacteriales</taxon>
        <taxon>Kribbellaceae</taxon>
        <taxon>Kribbella</taxon>
    </lineage>
</organism>
<dbReference type="Proteomes" id="UP000295573">
    <property type="component" value="Unassembled WGS sequence"/>
</dbReference>
<keyword evidence="2" id="KW-1185">Reference proteome</keyword>
<dbReference type="EMBL" id="SLWR01000017">
    <property type="protein sequence ID" value="TCO40525.1"/>
    <property type="molecule type" value="Genomic_DNA"/>
</dbReference>
<reference evidence="1 2" key="1">
    <citation type="journal article" date="2015" name="Stand. Genomic Sci.">
        <title>Genomic Encyclopedia of Bacterial and Archaeal Type Strains, Phase III: the genomes of soil and plant-associated and newly described type strains.</title>
        <authorList>
            <person name="Whitman W.B."/>
            <person name="Woyke T."/>
            <person name="Klenk H.P."/>
            <person name="Zhou Y."/>
            <person name="Lilburn T.G."/>
            <person name="Beck B.J."/>
            <person name="De Vos P."/>
            <person name="Vandamme P."/>
            <person name="Eisen J.A."/>
            <person name="Garrity G."/>
            <person name="Hugenholtz P."/>
            <person name="Kyrpides N.C."/>
        </authorList>
    </citation>
    <scope>NUCLEOTIDE SEQUENCE [LARGE SCALE GENOMIC DNA]</scope>
    <source>
        <strain evidence="1 2">VKM Ac-2541</strain>
    </source>
</reference>
<name>A0A4R2ID45_9ACTN</name>
<sequence length="37" mass="4231">MKLGLNLLNYGPGTTPEVLLGWARFAEENRVRDRDDL</sequence>
<accession>A0A4R2ID45</accession>
<evidence type="ECO:0000313" key="2">
    <source>
        <dbReference type="Proteomes" id="UP000295573"/>
    </source>
</evidence>
<proteinExistence type="predicted"/>
<comment type="caution">
    <text evidence="1">The sequence shown here is derived from an EMBL/GenBank/DDBJ whole genome shotgun (WGS) entry which is preliminary data.</text>
</comment>
<gene>
    <name evidence="1" type="ORF">EV646_11766</name>
</gene>
<evidence type="ECO:0000313" key="1">
    <source>
        <dbReference type="EMBL" id="TCO40525.1"/>
    </source>
</evidence>